<evidence type="ECO:0000313" key="3">
    <source>
        <dbReference type="Proteomes" id="UP000324800"/>
    </source>
</evidence>
<dbReference type="AlphaFoldDB" id="A0A5J4TRY4"/>
<proteinExistence type="inferred from homology"/>
<dbReference type="InterPro" id="IPR013878">
    <property type="entry name" value="Mo25"/>
</dbReference>
<dbReference type="GO" id="GO:0043539">
    <property type="term" value="F:protein serine/threonine kinase activator activity"/>
    <property type="evidence" value="ECO:0007669"/>
    <property type="project" value="TreeGrafter"/>
</dbReference>
<dbReference type="InterPro" id="IPR016024">
    <property type="entry name" value="ARM-type_fold"/>
</dbReference>
<dbReference type="SUPFAM" id="SSF48371">
    <property type="entry name" value="ARM repeat"/>
    <property type="match status" value="1"/>
</dbReference>
<protein>
    <submittedName>
        <fullName evidence="2">Putative calcium-binding protein 39</fullName>
    </submittedName>
</protein>
<dbReference type="InterPro" id="IPR011989">
    <property type="entry name" value="ARM-like"/>
</dbReference>
<evidence type="ECO:0000256" key="1">
    <source>
        <dbReference type="ARBA" id="ARBA00011012"/>
    </source>
</evidence>
<evidence type="ECO:0000313" key="2">
    <source>
        <dbReference type="EMBL" id="KAA6360720.1"/>
    </source>
</evidence>
<dbReference type="PANTHER" id="PTHR10182">
    <property type="entry name" value="CALCIUM-BINDING PROTEIN 39-RELATED"/>
    <property type="match status" value="1"/>
</dbReference>
<dbReference type="OrthoDB" id="609103at2759"/>
<reference evidence="2 3" key="1">
    <citation type="submission" date="2019-03" db="EMBL/GenBank/DDBJ databases">
        <title>Single cell metagenomics reveals metabolic interactions within the superorganism composed of flagellate Streblomastix strix and complex community of Bacteroidetes bacteria on its surface.</title>
        <authorList>
            <person name="Treitli S.C."/>
            <person name="Kolisko M."/>
            <person name="Husnik F."/>
            <person name="Keeling P."/>
            <person name="Hampl V."/>
        </authorList>
    </citation>
    <scope>NUCLEOTIDE SEQUENCE [LARGE SCALE GENOMIC DNA]</scope>
    <source>
        <strain evidence="2">ST1C</strain>
    </source>
</reference>
<organism evidence="2 3">
    <name type="scientific">Streblomastix strix</name>
    <dbReference type="NCBI Taxonomy" id="222440"/>
    <lineage>
        <taxon>Eukaryota</taxon>
        <taxon>Metamonada</taxon>
        <taxon>Preaxostyla</taxon>
        <taxon>Oxymonadida</taxon>
        <taxon>Streblomastigidae</taxon>
        <taxon>Streblomastix</taxon>
    </lineage>
</organism>
<accession>A0A5J4TRY4</accession>
<dbReference type="PANTHER" id="PTHR10182:SF3">
    <property type="entry name" value="PROTEIN MO25"/>
    <property type="match status" value="1"/>
</dbReference>
<dbReference type="Pfam" id="PF08569">
    <property type="entry name" value="Mo25"/>
    <property type="match status" value="1"/>
</dbReference>
<dbReference type="EMBL" id="SNRW01026548">
    <property type="protein sequence ID" value="KAA6360720.1"/>
    <property type="molecule type" value="Genomic_DNA"/>
</dbReference>
<comment type="caution">
    <text evidence="2">The sequence shown here is derived from an EMBL/GenBank/DDBJ whole genome shotgun (WGS) entry which is preliminary data.</text>
</comment>
<name>A0A5J4TRY4_9EUKA</name>
<gene>
    <name evidence="2" type="ORF">EZS28_043752</name>
</gene>
<comment type="similarity">
    <text evidence="1">Belongs to the Mo25 family.</text>
</comment>
<sequence length="92" mass="10862">MTRYIADSQHLKQIMILLRDTAKTIQFEAFHVFKVFVANPNKPREICDVLARNKEKLITFLSGFHTDRVDDQFTEEKKLLVEEISKLQLDPR</sequence>
<dbReference type="Proteomes" id="UP000324800">
    <property type="component" value="Unassembled WGS sequence"/>
</dbReference>
<dbReference type="Gene3D" id="1.25.10.10">
    <property type="entry name" value="Leucine-rich Repeat Variant"/>
    <property type="match status" value="1"/>
</dbReference>
<dbReference type="GO" id="GO:0035556">
    <property type="term" value="P:intracellular signal transduction"/>
    <property type="evidence" value="ECO:0007669"/>
    <property type="project" value="TreeGrafter"/>
</dbReference>